<dbReference type="PANTHER" id="PTHR33018:SF31">
    <property type="entry name" value="TRANSPOSASE, PTTA_EN_SPM, PLANT"/>
    <property type="match status" value="1"/>
</dbReference>
<evidence type="ECO:0000313" key="2">
    <source>
        <dbReference type="EMBL" id="PRQ38467.1"/>
    </source>
</evidence>
<comment type="caution">
    <text evidence="2">The sequence shown here is derived from an EMBL/GenBank/DDBJ whole genome shotgun (WGS) entry which is preliminary data.</text>
</comment>
<dbReference type="EMBL" id="PDCK01000042">
    <property type="protein sequence ID" value="PRQ38467.1"/>
    <property type="molecule type" value="Genomic_DNA"/>
</dbReference>
<reference evidence="2 3" key="1">
    <citation type="journal article" date="2018" name="Nat. Genet.">
        <title>The Rosa genome provides new insights in the design of modern roses.</title>
        <authorList>
            <person name="Bendahmane M."/>
        </authorList>
    </citation>
    <scope>NUCLEOTIDE SEQUENCE [LARGE SCALE GENOMIC DNA]</scope>
    <source>
        <strain evidence="3">cv. Old Blush</strain>
    </source>
</reference>
<dbReference type="AlphaFoldDB" id="A0A2P6QWA2"/>
<dbReference type="OMA" id="TIREAHF"/>
<organism evidence="2 3">
    <name type="scientific">Rosa chinensis</name>
    <name type="common">China rose</name>
    <dbReference type="NCBI Taxonomy" id="74649"/>
    <lineage>
        <taxon>Eukaryota</taxon>
        <taxon>Viridiplantae</taxon>
        <taxon>Streptophyta</taxon>
        <taxon>Embryophyta</taxon>
        <taxon>Tracheophyta</taxon>
        <taxon>Spermatophyta</taxon>
        <taxon>Magnoliopsida</taxon>
        <taxon>eudicotyledons</taxon>
        <taxon>Gunneridae</taxon>
        <taxon>Pentapetalae</taxon>
        <taxon>rosids</taxon>
        <taxon>fabids</taxon>
        <taxon>Rosales</taxon>
        <taxon>Rosaceae</taxon>
        <taxon>Rosoideae</taxon>
        <taxon>Rosoideae incertae sedis</taxon>
        <taxon>Rosa</taxon>
    </lineage>
</organism>
<feature type="compositionally biased region" description="Basic residues" evidence="1">
    <location>
        <begin position="31"/>
        <end position="43"/>
    </location>
</feature>
<evidence type="ECO:0000256" key="1">
    <source>
        <dbReference type="SAM" id="MobiDB-lite"/>
    </source>
</evidence>
<keyword evidence="3" id="KW-1185">Reference proteome</keyword>
<evidence type="ECO:0000313" key="3">
    <source>
        <dbReference type="Proteomes" id="UP000238479"/>
    </source>
</evidence>
<proteinExistence type="predicted"/>
<feature type="region of interest" description="Disordered" evidence="1">
    <location>
        <begin position="1"/>
        <end position="43"/>
    </location>
</feature>
<dbReference type="Gramene" id="PRQ38467">
    <property type="protein sequence ID" value="PRQ38467"/>
    <property type="gene ID" value="RchiOBHm_Chr4g0414231"/>
</dbReference>
<name>A0A2P6QWA2_ROSCH</name>
<sequence length="210" mass="24504">MREIQLGTRCTTKRSKGTSKASVHGASKALSLKRRRHSKGSKAVRKEGLKLLKRGCVTMCRIVRRKIIGKKMTVSFNDKGEPIGKAGKEMQSYIGVLARKKVAISNPTWNDVLMEHKNKIWEGVKLAFLLRPEHKRMVLISAGRKWREFKSHLTTRYILPYRDNPEMIESRPEDYLFINQRDWEIFVKDRLSDTFLELHEKQKKKKKGLK</sequence>
<protein>
    <submittedName>
        <fullName evidence="2">Uncharacterized protein</fullName>
    </submittedName>
</protein>
<dbReference type="Proteomes" id="UP000238479">
    <property type="component" value="Chromosome 4"/>
</dbReference>
<accession>A0A2P6QWA2</accession>
<dbReference type="PANTHER" id="PTHR33018">
    <property type="entry name" value="OS10G0338966 PROTEIN-RELATED"/>
    <property type="match status" value="1"/>
</dbReference>
<gene>
    <name evidence="2" type="ORF">RchiOBHm_Chr4g0414231</name>
</gene>